<sequence length="746" mass="82830">MTLCFNALVRIRTRDPYSPISLVRIALSIALLTSWLTSFLLSRPLPLLVVSTVQLKPLPGNFRRASYTCSPIDSKLLSCSLQTAVSNRSLCLLFTPRAPESLPLAQIRTLTYVHVQKDKRRSLDPHMEKCIFIGYPEGYKGWKFYNPQTRKSVIKHRGTRERKQPGEWWKTPKTDPKPSGSKVKSAAKSSTKVQAPLPSIYEAREPTPAVSSSGSGSDVEDIEQTPADASEPEELERDSPDELDLLSEGAMLSSADSEPMSFREAMQRPDAQDWLLACQEEMEAHKRNGTWSVGPLPPGRTAIGSQWVFKIKRNPDGSIERYKARLITKGFSQHPGMDFNETFAPTCKFVSIRTVQALAAIEDLFLRSFDISHAFINGDLDAEVYMKQPEGFVEGDPGDVSALMKSIYGLKQAALLWKKKLTKILVHKMGFTCIHSDNSIYVFQKGDVRVIVPVFVDDETIASNSEKLLDELLEELASHFKLRDLGATSFLLSVAVTRDHSTRRLFLSQHQYILDMLERYNHSDCKPLSMPMEPGLQLSKAMSPQTPQEREEMESIPYISAVGSLLYLAGGTRPDIAYAVGVLCRFTSNPGMAHWKAVQHLLKYLKGTVDLKLAYGPSPSGTSPELFTAYSDADHAGNPDNGRSTSGYVLRIGTGAVSWRSRLQTIVATSTTEAEYIAAFDAGQEVCWMRNLLSEFGYDVLSSPSTLHMDNQSAIASSKHPVSKCESEREGATQERGERIGDTGID</sequence>
<feature type="region of interest" description="Disordered" evidence="1">
    <location>
        <begin position="153"/>
        <end position="240"/>
    </location>
</feature>
<feature type="region of interest" description="Disordered" evidence="1">
    <location>
        <begin position="713"/>
        <end position="746"/>
    </location>
</feature>
<evidence type="ECO:0000256" key="2">
    <source>
        <dbReference type="SAM" id="Phobius"/>
    </source>
</evidence>
<dbReference type="Pfam" id="PF25597">
    <property type="entry name" value="SH3_retrovirus"/>
    <property type="match status" value="1"/>
</dbReference>
<organism evidence="5 6">
    <name type="scientific">Hericium alpestre</name>
    <dbReference type="NCBI Taxonomy" id="135208"/>
    <lineage>
        <taxon>Eukaryota</taxon>
        <taxon>Fungi</taxon>
        <taxon>Dikarya</taxon>
        <taxon>Basidiomycota</taxon>
        <taxon>Agaricomycotina</taxon>
        <taxon>Agaricomycetes</taxon>
        <taxon>Russulales</taxon>
        <taxon>Hericiaceae</taxon>
        <taxon>Hericium</taxon>
    </lineage>
</organism>
<dbReference type="InterPro" id="IPR013103">
    <property type="entry name" value="RVT_2"/>
</dbReference>
<dbReference type="OrthoDB" id="3255262at2759"/>
<feature type="domain" description="Reverse transcriptase Ty1/copia-type" evidence="3">
    <location>
        <begin position="288"/>
        <end position="533"/>
    </location>
</feature>
<keyword evidence="6" id="KW-1185">Reference proteome</keyword>
<feature type="transmembrane region" description="Helical" evidence="2">
    <location>
        <begin position="21"/>
        <end position="41"/>
    </location>
</feature>
<reference evidence="5 6" key="1">
    <citation type="submission" date="2019-02" db="EMBL/GenBank/DDBJ databases">
        <title>Genome sequencing of the rare red list fungi Hericium alpestre (H. flagellum).</title>
        <authorList>
            <person name="Buettner E."/>
            <person name="Kellner H."/>
        </authorList>
    </citation>
    <scope>NUCLEOTIDE SEQUENCE [LARGE SCALE GENOMIC DNA]</scope>
    <source>
        <strain evidence="5 6">DSM 108284</strain>
    </source>
</reference>
<feature type="compositionally biased region" description="Low complexity" evidence="1">
    <location>
        <begin position="177"/>
        <end position="193"/>
    </location>
</feature>
<feature type="domain" description="Retroviral polymerase SH3-like" evidence="4">
    <location>
        <begin position="110"/>
        <end position="155"/>
    </location>
</feature>
<dbReference type="CDD" id="cd09272">
    <property type="entry name" value="RNase_HI_RT_Ty1"/>
    <property type="match status" value="1"/>
</dbReference>
<keyword evidence="2" id="KW-1133">Transmembrane helix</keyword>
<evidence type="ECO:0000259" key="4">
    <source>
        <dbReference type="Pfam" id="PF25597"/>
    </source>
</evidence>
<feature type="compositionally biased region" description="Acidic residues" evidence="1">
    <location>
        <begin position="230"/>
        <end position="240"/>
    </location>
</feature>
<dbReference type="SUPFAM" id="SSF56672">
    <property type="entry name" value="DNA/RNA polymerases"/>
    <property type="match status" value="1"/>
</dbReference>
<dbReference type="STRING" id="135208.A0A4Y9ZTV8"/>
<dbReference type="AlphaFoldDB" id="A0A4Y9ZTV8"/>
<dbReference type="PANTHER" id="PTHR11439">
    <property type="entry name" value="GAG-POL-RELATED RETROTRANSPOSON"/>
    <property type="match status" value="1"/>
</dbReference>
<keyword evidence="2" id="KW-0812">Transmembrane</keyword>
<evidence type="ECO:0000259" key="3">
    <source>
        <dbReference type="Pfam" id="PF07727"/>
    </source>
</evidence>
<dbReference type="PANTHER" id="PTHR11439:SF483">
    <property type="entry name" value="PEPTIDE SYNTHASE GLIP-LIKE, PUTATIVE (AFU_ORTHOLOGUE AFUA_3G12920)-RELATED"/>
    <property type="match status" value="1"/>
</dbReference>
<protein>
    <submittedName>
        <fullName evidence="5">Uncharacterized protein</fullName>
    </submittedName>
</protein>
<evidence type="ECO:0000313" key="5">
    <source>
        <dbReference type="EMBL" id="TFY76939.1"/>
    </source>
</evidence>
<feature type="compositionally biased region" description="Basic and acidic residues" evidence="1">
    <location>
        <begin position="161"/>
        <end position="176"/>
    </location>
</feature>
<proteinExistence type="predicted"/>
<dbReference type="Pfam" id="PF07727">
    <property type="entry name" value="RVT_2"/>
    <property type="match status" value="1"/>
</dbReference>
<gene>
    <name evidence="5" type="ORF">EWM64_g7072</name>
</gene>
<dbReference type="EMBL" id="SFCI01001046">
    <property type="protein sequence ID" value="TFY76939.1"/>
    <property type="molecule type" value="Genomic_DNA"/>
</dbReference>
<evidence type="ECO:0000313" key="6">
    <source>
        <dbReference type="Proteomes" id="UP000298061"/>
    </source>
</evidence>
<name>A0A4Y9ZTV8_9AGAM</name>
<feature type="compositionally biased region" description="Basic and acidic residues" evidence="1">
    <location>
        <begin position="723"/>
        <end position="746"/>
    </location>
</feature>
<evidence type="ECO:0000256" key="1">
    <source>
        <dbReference type="SAM" id="MobiDB-lite"/>
    </source>
</evidence>
<dbReference type="Proteomes" id="UP000298061">
    <property type="component" value="Unassembled WGS sequence"/>
</dbReference>
<keyword evidence="2" id="KW-0472">Membrane</keyword>
<accession>A0A4Y9ZTV8</accession>
<dbReference type="InterPro" id="IPR043502">
    <property type="entry name" value="DNA/RNA_pol_sf"/>
</dbReference>
<dbReference type="InterPro" id="IPR057670">
    <property type="entry name" value="SH3_retrovirus"/>
</dbReference>
<comment type="caution">
    <text evidence="5">The sequence shown here is derived from an EMBL/GenBank/DDBJ whole genome shotgun (WGS) entry which is preliminary data.</text>
</comment>